<keyword evidence="6" id="KW-0347">Helicase</keyword>
<proteinExistence type="inferred from homology"/>
<evidence type="ECO:0000259" key="13">
    <source>
        <dbReference type="PROSITE" id="PS51194"/>
    </source>
</evidence>
<dbReference type="PANTHER" id="PTHR45629:SF7">
    <property type="entry name" value="DNA EXCISION REPAIR PROTEIN ERCC-6-RELATED"/>
    <property type="match status" value="1"/>
</dbReference>
<dbReference type="AlphaFoldDB" id="A0AAE1UND6"/>
<dbReference type="Pfam" id="PF00271">
    <property type="entry name" value="Helicase_C"/>
    <property type="match status" value="1"/>
</dbReference>
<dbReference type="GO" id="GO:0006283">
    <property type="term" value="P:transcription-coupled nucleotide-excision repair"/>
    <property type="evidence" value="ECO:0007669"/>
    <property type="project" value="TreeGrafter"/>
</dbReference>
<keyword evidence="5" id="KW-0378">Hydrolase</keyword>
<dbReference type="InterPro" id="IPR049730">
    <property type="entry name" value="SNF2/RAD54-like_C"/>
</dbReference>
<evidence type="ECO:0000256" key="2">
    <source>
        <dbReference type="ARBA" id="ARBA00007025"/>
    </source>
</evidence>
<dbReference type="InterPro" id="IPR036322">
    <property type="entry name" value="WD40_repeat_dom_sf"/>
</dbReference>
<gene>
    <name evidence="14" type="ORF">RND71_043891</name>
</gene>
<dbReference type="SMART" id="SM00490">
    <property type="entry name" value="HELICc"/>
    <property type="match status" value="1"/>
</dbReference>
<dbReference type="EMBL" id="JAVYJV010000052">
    <property type="protein sequence ID" value="KAK4337132.1"/>
    <property type="molecule type" value="Genomic_DNA"/>
</dbReference>
<dbReference type="CDD" id="cd22254">
    <property type="entry name" value="CSB_WHD"/>
    <property type="match status" value="1"/>
</dbReference>
<feature type="region of interest" description="Disordered" evidence="12">
    <location>
        <begin position="429"/>
        <end position="500"/>
    </location>
</feature>
<keyword evidence="9" id="KW-0234">DNA repair</keyword>
<dbReference type="Gene3D" id="1.20.120.850">
    <property type="entry name" value="SWI2/SNF2 ATPases, N-terminal domain"/>
    <property type="match status" value="1"/>
</dbReference>
<dbReference type="InterPro" id="IPR015943">
    <property type="entry name" value="WD40/YVTN_repeat-like_dom_sf"/>
</dbReference>
<accession>A0AAE1UND6</accession>
<comment type="caution">
    <text evidence="14">The sequence shown here is derived from an EMBL/GenBank/DDBJ whole genome shotgun (WGS) entry which is preliminary data.</text>
</comment>
<sequence>MNIKAGRVESRERVIPVENNRSLSAAARLRTAFTSKQIRCERYYSFIQNLISGLSESEAHDILTNTICKSPQAHEEVCLGLLMGILIEPENAPRKRIRKGSSSESDLSQLKEYTYLVMDGTTSVGQRPHLIKQFNKDPNVFIFLLTTRVGGLGVNLTGADRIIIFDPDWNPSTDMQARERAWRIGQDRQVTIYRLLTTGTIEEKIYHRQIFKQYLTNKILKNPKQRRFFKTNDLYELFTLGNDEKKSESSDIFAGTGSEVRLQKKKKKDHRKSLDDEIKLPPEKIEELRLKAKQLSKMLSDQFNGIPSTSTNEKNEKENTKNTSSKTKGTVFEGKRIKFLDKCDEFKEQIDEENLDEIGKKQDEYVLKKLFKNSSLHSALQHDVIEGVTSNDYIIVEQEAEKVASEAIKALQRSRELCLSASSGLPNWTGQNGYAKSKNSKKNNRPAFGKAESSISSSIKPNRPAFGKTETLSSTITKSNRPEFGKAKSSKQNNTEEDLSSFLKPDISSSSLIQTIKQRNEMINLKKNTSTLSFNNENYNEIVDSKHESLLKEIRLFILFKAKKRGKASTSEILDNFKDKISSEETAIFKALLWKLCEFRRESEKGYWPTTFQSLNEDQSLTLKNNNAIDQNDVVKQNDSFNKDSAIGCLGYSPDSLLLAAGTENGMLHILPVFENGNLNESNFSKGTSIETDKIEWYDATCLSGNDVKGIWENDNLNNVINLCCHCSSDNDLIATGDENGNVRLFVYPCTDNNASFYFTKQSSNAVTEIRFLKENNALITSSLEGSVFIWELFKSDVNETS</sequence>
<evidence type="ECO:0000256" key="12">
    <source>
        <dbReference type="SAM" id="MobiDB-lite"/>
    </source>
</evidence>
<evidence type="ECO:0000256" key="10">
    <source>
        <dbReference type="ARBA" id="ARBA00023242"/>
    </source>
</evidence>
<evidence type="ECO:0000313" key="14">
    <source>
        <dbReference type="EMBL" id="KAK4337132.1"/>
    </source>
</evidence>
<feature type="compositionally biased region" description="Polar residues" evidence="12">
    <location>
        <begin position="470"/>
        <end position="479"/>
    </location>
</feature>
<evidence type="ECO:0000256" key="8">
    <source>
        <dbReference type="ARBA" id="ARBA00023125"/>
    </source>
</evidence>
<evidence type="ECO:0000256" key="6">
    <source>
        <dbReference type="ARBA" id="ARBA00022806"/>
    </source>
</evidence>
<evidence type="ECO:0000256" key="3">
    <source>
        <dbReference type="ARBA" id="ARBA00022741"/>
    </source>
</evidence>
<keyword evidence="8" id="KW-0238">DNA-binding</keyword>
<evidence type="ECO:0000256" key="1">
    <source>
        <dbReference type="ARBA" id="ARBA00004123"/>
    </source>
</evidence>
<comment type="similarity">
    <text evidence="2">Belongs to the SNF2/RAD54 helicase family.</text>
</comment>
<feature type="region of interest" description="Disordered" evidence="12">
    <location>
        <begin position="301"/>
        <end position="327"/>
    </location>
</feature>
<dbReference type="GO" id="GO:0008094">
    <property type="term" value="F:ATP-dependent activity, acting on DNA"/>
    <property type="evidence" value="ECO:0007669"/>
    <property type="project" value="TreeGrafter"/>
</dbReference>
<dbReference type="CDD" id="cd18793">
    <property type="entry name" value="SF2_C_SNF"/>
    <property type="match status" value="1"/>
</dbReference>
<keyword evidence="4" id="KW-0227">DNA damage</keyword>
<organism evidence="14 15">
    <name type="scientific">Anisodus tanguticus</name>
    <dbReference type="NCBI Taxonomy" id="243964"/>
    <lineage>
        <taxon>Eukaryota</taxon>
        <taxon>Viridiplantae</taxon>
        <taxon>Streptophyta</taxon>
        <taxon>Embryophyta</taxon>
        <taxon>Tracheophyta</taxon>
        <taxon>Spermatophyta</taxon>
        <taxon>Magnoliopsida</taxon>
        <taxon>eudicotyledons</taxon>
        <taxon>Gunneridae</taxon>
        <taxon>Pentapetalae</taxon>
        <taxon>asterids</taxon>
        <taxon>lamiids</taxon>
        <taxon>Solanales</taxon>
        <taxon>Solanaceae</taxon>
        <taxon>Solanoideae</taxon>
        <taxon>Hyoscyameae</taxon>
        <taxon>Anisodus</taxon>
    </lineage>
</organism>
<dbReference type="Pfam" id="PF00400">
    <property type="entry name" value="WD40"/>
    <property type="match status" value="1"/>
</dbReference>
<dbReference type="InterPro" id="IPR027417">
    <property type="entry name" value="P-loop_NTPase"/>
</dbReference>
<dbReference type="PANTHER" id="PTHR45629">
    <property type="entry name" value="SNF2/RAD54 FAMILY MEMBER"/>
    <property type="match status" value="1"/>
</dbReference>
<dbReference type="Gene3D" id="2.130.10.10">
    <property type="entry name" value="YVTN repeat-like/Quinoprotein amine dehydrogenase"/>
    <property type="match status" value="1"/>
</dbReference>
<dbReference type="InterPro" id="IPR001680">
    <property type="entry name" value="WD40_rpt"/>
</dbReference>
<keyword evidence="11" id="KW-0853">WD repeat</keyword>
<dbReference type="Proteomes" id="UP001291623">
    <property type="component" value="Unassembled WGS sequence"/>
</dbReference>
<dbReference type="Gene3D" id="3.40.50.300">
    <property type="entry name" value="P-loop containing nucleotide triphosphate hydrolases"/>
    <property type="match status" value="1"/>
</dbReference>
<dbReference type="SUPFAM" id="SSF52540">
    <property type="entry name" value="P-loop containing nucleoside triphosphate hydrolases"/>
    <property type="match status" value="1"/>
</dbReference>
<dbReference type="GO" id="GO:0016787">
    <property type="term" value="F:hydrolase activity"/>
    <property type="evidence" value="ECO:0007669"/>
    <property type="project" value="UniProtKB-KW"/>
</dbReference>
<dbReference type="SUPFAM" id="SSF50978">
    <property type="entry name" value="WD40 repeat-like"/>
    <property type="match status" value="1"/>
</dbReference>
<name>A0AAE1UND6_9SOLA</name>
<protein>
    <recommendedName>
        <fullName evidence="13">Helicase C-terminal domain-containing protein</fullName>
    </recommendedName>
</protein>
<keyword evidence="7" id="KW-0067">ATP-binding</keyword>
<feature type="repeat" description="WD" evidence="11">
    <location>
        <begin position="760"/>
        <end position="801"/>
    </location>
</feature>
<evidence type="ECO:0000256" key="11">
    <source>
        <dbReference type="PROSITE-ProRule" id="PRU00221"/>
    </source>
</evidence>
<evidence type="ECO:0000256" key="4">
    <source>
        <dbReference type="ARBA" id="ARBA00022763"/>
    </source>
</evidence>
<dbReference type="InterPro" id="IPR058951">
    <property type="entry name" value="WHD_Rad26_CSB-like"/>
</dbReference>
<evidence type="ECO:0000256" key="9">
    <source>
        <dbReference type="ARBA" id="ARBA00023204"/>
    </source>
</evidence>
<keyword evidence="15" id="KW-1185">Reference proteome</keyword>
<comment type="subcellular location">
    <subcellularLocation>
        <location evidence="1">Nucleus</location>
    </subcellularLocation>
</comment>
<evidence type="ECO:0000256" key="7">
    <source>
        <dbReference type="ARBA" id="ARBA00022840"/>
    </source>
</evidence>
<dbReference type="InterPro" id="IPR050496">
    <property type="entry name" value="SNF2_RAD54_helicase_repair"/>
</dbReference>
<reference evidence="14" key="1">
    <citation type="submission" date="2023-12" db="EMBL/GenBank/DDBJ databases">
        <title>Genome assembly of Anisodus tanguticus.</title>
        <authorList>
            <person name="Wang Y.-J."/>
        </authorList>
    </citation>
    <scope>NUCLEOTIDE SEQUENCE</scope>
    <source>
        <strain evidence="14">KB-2021</strain>
        <tissue evidence="14">Leaf</tissue>
    </source>
</reference>
<evidence type="ECO:0000256" key="5">
    <source>
        <dbReference type="ARBA" id="ARBA00022801"/>
    </source>
</evidence>
<evidence type="ECO:0000313" key="15">
    <source>
        <dbReference type="Proteomes" id="UP001291623"/>
    </source>
</evidence>
<dbReference type="PROSITE" id="PS51194">
    <property type="entry name" value="HELICASE_CTER"/>
    <property type="match status" value="1"/>
</dbReference>
<dbReference type="InterPro" id="IPR001650">
    <property type="entry name" value="Helicase_C-like"/>
</dbReference>
<dbReference type="Pfam" id="PF25875">
    <property type="entry name" value="WHD_Rad26_CSB"/>
    <property type="match status" value="1"/>
</dbReference>
<keyword evidence="10" id="KW-0539">Nucleus</keyword>
<feature type="domain" description="Helicase C-terminal" evidence="13">
    <location>
        <begin position="46"/>
        <end position="235"/>
    </location>
</feature>
<dbReference type="SMART" id="SM00320">
    <property type="entry name" value="WD40"/>
    <property type="match status" value="3"/>
</dbReference>
<dbReference type="PROSITE" id="PS50082">
    <property type="entry name" value="WD_REPEATS_2"/>
    <property type="match status" value="1"/>
</dbReference>
<keyword evidence="3" id="KW-0547">Nucleotide-binding</keyword>
<dbReference type="GO" id="GO:0005634">
    <property type="term" value="C:nucleus"/>
    <property type="evidence" value="ECO:0007669"/>
    <property type="project" value="TreeGrafter"/>
</dbReference>